<keyword evidence="6" id="KW-0234">DNA repair</keyword>
<dbReference type="EMBL" id="CP011454">
    <property type="protein sequence ID" value="AMW04349.1"/>
    <property type="molecule type" value="Genomic_DNA"/>
</dbReference>
<evidence type="ECO:0000313" key="8">
    <source>
        <dbReference type="Proteomes" id="UP000076404"/>
    </source>
</evidence>
<dbReference type="eggNOG" id="COG1195">
    <property type="taxonomic scope" value="Bacteria"/>
</dbReference>
<dbReference type="Gene3D" id="3.40.50.300">
    <property type="entry name" value="P-loop containing nucleotide triphosphate hydrolases"/>
    <property type="match status" value="1"/>
</dbReference>
<comment type="similarity">
    <text evidence="6">Belongs to the RecF family.</text>
</comment>
<dbReference type="InterPro" id="IPR001238">
    <property type="entry name" value="DNA-binding_RecF"/>
</dbReference>
<dbReference type="AlphaFoldDB" id="A0A143BH43"/>
<dbReference type="RefSeq" id="WP_075071431.1">
    <property type="nucleotide sequence ID" value="NZ_CP011454.1"/>
</dbReference>
<reference evidence="7 8" key="2">
    <citation type="journal article" date="2016" name="Environ. Microbiol. Rep.">
        <title>Metagenomic evidence for the presence of phototrophic Gemmatimonadetes bacteria in diverse environments.</title>
        <authorList>
            <person name="Zeng Y."/>
            <person name="Baumbach J."/>
            <person name="Barbosa E.G."/>
            <person name="Azevedo V."/>
            <person name="Zhang C."/>
            <person name="Koblizek M."/>
        </authorList>
    </citation>
    <scope>NUCLEOTIDE SEQUENCE [LARGE SCALE GENOMIC DNA]</scope>
    <source>
        <strain evidence="7 8">AP64</strain>
    </source>
</reference>
<dbReference type="KEGG" id="gph:GEMMAAP_04805"/>
<dbReference type="Pfam" id="PF05258">
    <property type="entry name" value="DciA"/>
    <property type="match status" value="1"/>
</dbReference>
<evidence type="ECO:0000256" key="4">
    <source>
        <dbReference type="ARBA" id="ARBA00022840"/>
    </source>
</evidence>
<keyword evidence="8" id="KW-1185">Reference proteome</keyword>
<organism evidence="7 8">
    <name type="scientific">Gemmatimonas phototrophica</name>
    <dbReference type="NCBI Taxonomy" id="1379270"/>
    <lineage>
        <taxon>Bacteria</taxon>
        <taxon>Pseudomonadati</taxon>
        <taxon>Gemmatimonadota</taxon>
        <taxon>Gemmatimonadia</taxon>
        <taxon>Gemmatimonadales</taxon>
        <taxon>Gemmatimonadaceae</taxon>
        <taxon>Gemmatimonas</taxon>
    </lineage>
</organism>
<dbReference type="GO" id="GO:0000731">
    <property type="term" value="P:DNA synthesis involved in DNA repair"/>
    <property type="evidence" value="ECO:0007669"/>
    <property type="project" value="TreeGrafter"/>
</dbReference>
<protein>
    <recommendedName>
        <fullName evidence="6">DNA replication and repair protein RecF</fullName>
    </recommendedName>
</protein>
<comment type="subcellular location">
    <subcellularLocation>
        <location evidence="6">Cytoplasm</location>
    </subcellularLocation>
</comment>
<keyword evidence="1 6" id="KW-0963">Cytoplasm</keyword>
<dbReference type="Gene3D" id="1.20.1050.90">
    <property type="entry name" value="RecF/RecN/SMC, N-terminal domain"/>
    <property type="match status" value="1"/>
</dbReference>
<keyword evidence="2 6" id="KW-0235">DNA replication</keyword>
<dbReference type="PANTHER" id="PTHR32182">
    <property type="entry name" value="DNA REPLICATION AND REPAIR PROTEIN RECF"/>
    <property type="match status" value="1"/>
</dbReference>
<dbReference type="STRING" id="1379270.GEMMAAP_04805"/>
<evidence type="ECO:0000256" key="1">
    <source>
        <dbReference type="ARBA" id="ARBA00022490"/>
    </source>
</evidence>
<dbReference type="GO" id="GO:0006260">
    <property type="term" value="P:DNA replication"/>
    <property type="evidence" value="ECO:0007669"/>
    <property type="project" value="UniProtKB-UniRule"/>
</dbReference>
<dbReference type="GO" id="GO:0005524">
    <property type="term" value="F:ATP binding"/>
    <property type="evidence" value="ECO:0007669"/>
    <property type="project" value="UniProtKB-UniRule"/>
</dbReference>
<proteinExistence type="inferred from homology"/>
<dbReference type="InterPro" id="IPR018078">
    <property type="entry name" value="DNA-binding_RecF_CS"/>
</dbReference>
<keyword evidence="4 6" id="KW-0067">ATP-binding</keyword>
<evidence type="ECO:0000313" key="7">
    <source>
        <dbReference type="EMBL" id="AMW04349.1"/>
    </source>
</evidence>
<keyword evidence="6" id="KW-0742">SOS response</keyword>
<dbReference type="PANTHER" id="PTHR32182:SF0">
    <property type="entry name" value="DNA REPLICATION AND REPAIR PROTEIN RECF"/>
    <property type="match status" value="1"/>
</dbReference>
<dbReference type="OrthoDB" id="9803889at2"/>
<reference evidence="7 8" key="1">
    <citation type="journal article" date="2014" name="Proc. Natl. Acad. Sci. U.S.A.">
        <title>Functional type 2 photosynthetic reaction centers found in the rare bacterial phylum Gemmatimonadetes.</title>
        <authorList>
            <person name="Zeng Y."/>
            <person name="Feng F."/>
            <person name="Medova H."/>
            <person name="Dean J."/>
            <person name="Koblizek M."/>
        </authorList>
    </citation>
    <scope>NUCLEOTIDE SEQUENCE [LARGE SCALE GENOMIC DNA]</scope>
    <source>
        <strain evidence="7 8">AP64</strain>
    </source>
</reference>
<dbReference type="PROSITE" id="PS00617">
    <property type="entry name" value="RECF_1"/>
    <property type="match status" value="1"/>
</dbReference>
<dbReference type="InterPro" id="IPR042174">
    <property type="entry name" value="RecF_2"/>
</dbReference>
<accession>A0A143BH43</accession>
<dbReference type="SUPFAM" id="SSF52540">
    <property type="entry name" value="P-loop containing nucleoside triphosphate hydrolases"/>
    <property type="match status" value="1"/>
</dbReference>
<gene>
    <name evidence="6" type="primary">recF</name>
    <name evidence="7" type="ORF">GEMMAAP_04805</name>
</gene>
<dbReference type="GO" id="GO:0009432">
    <property type="term" value="P:SOS response"/>
    <property type="evidence" value="ECO:0007669"/>
    <property type="project" value="UniProtKB-UniRule"/>
</dbReference>
<evidence type="ECO:0000256" key="2">
    <source>
        <dbReference type="ARBA" id="ARBA00022705"/>
    </source>
</evidence>
<dbReference type="Proteomes" id="UP000076404">
    <property type="component" value="Chromosome"/>
</dbReference>
<dbReference type="GO" id="GO:0006302">
    <property type="term" value="P:double-strand break repair"/>
    <property type="evidence" value="ECO:0007669"/>
    <property type="project" value="TreeGrafter"/>
</dbReference>
<keyword evidence="6" id="KW-0227">DNA damage</keyword>
<evidence type="ECO:0000256" key="3">
    <source>
        <dbReference type="ARBA" id="ARBA00022741"/>
    </source>
</evidence>
<keyword evidence="5 6" id="KW-0238">DNA-binding</keyword>
<sequence length="482" mass="52528">MLVHLAAREYRNFSSLDVAVPANGLVIIGENGHGKTNLLEAAAYLALLRSFRGARDVDVIRFGAPAFHVRATLAPPASWHTVSVGYERATKKKRATLDGVEQPRLTSALGALPSVEFSPADVALVTGGPADRRRYLDVMLALSSPSYLQALQQYRAALLRRNAALRLAQRDGGRGQEHEARVSIWEPAMAEHGGVVAAARHAFVQQQAERYRQLCAAIGERQDAHMRYTTVGGDNNAGSAVNAAAQRDALERALTQQRPTELHRGVTLVGPIGMSCSCTSAGAICARSVRRDSSAAPRSRCACWNCPHYASPSGTLHCCCWTIRLPSLIWGAPGACWRCWKTPAHRRCCWPFRAKKTFPRHLPALNGAACATAPCCEGDAMSDHKRTPSKLGDVLASVLKNAGLTDRVAQASVIPEWPGLVGPQIADVTDPLLLQQDGTLVVMVKTHAWMQELTFLEPELLKSLNRDTSRPPILKLRWMLRR</sequence>
<name>A0A143BH43_9BACT</name>
<dbReference type="NCBIfam" id="TIGR00611">
    <property type="entry name" value="recf"/>
    <property type="match status" value="1"/>
</dbReference>
<dbReference type="HAMAP" id="MF_00365">
    <property type="entry name" value="RecF"/>
    <property type="match status" value="1"/>
</dbReference>
<dbReference type="InterPro" id="IPR027417">
    <property type="entry name" value="P-loop_NTPase"/>
</dbReference>
<dbReference type="InterPro" id="IPR007922">
    <property type="entry name" value="DciA-like"/>
</dbReference>
<evidence type="ECO:0000256" key="5">
    <source>
        <dbReference type="ARBA" id="ARBA00023125"/>
    </source>
</evidence>
<feature type="binding site" evidence="6">
    <location>
        <begin position="29"/>
        <end position="36"/>
    </location>
    <ligand>
        <name>ATP</name>
        <dbReference type="ChEBI" id="CHEBI:30616"/>
    </ligand>
</feature>
<evidence type="ECO:0000256" key="6">
    <source>
        <dbReference type="HAMAP-Rule" id="MF_00365"/>
    </source>
</evidence>
<dbReference type="GO" id="GO:0003697">
    <property type="term" value="F:single-stranded DNA binding"/>
    <property type="evidence" value="ECO:0007669"/>
    <property type="project" value="UniProtKB-UniRule"/>
</dbReference>
<comment type="function">
    <text evidence="6">The RecF protein is involved in DNA metabolism; it is required for DNA replication and normal SOS inducibility. RecF binds preferentially to single-stranded, linear DNA. It also seems to bind ATP.</text>
</comment>
<keyword evidence="3 6" id="KW-0547">Nucleotide-binding</keyword>
<dbReference type="GO" id="GO:0005737">
    <property type="term" value="C:cytoplasm"/>
    <property type="evidence" value="ECO:0007669"/>
    <property type="project" value="UniProtKB-SubCell"/>
</dbReference>